<dbReference type="InterPro" id="IPR043129">
    <property type="entry name" value="ATPase_NBD"/>
</dbReference>
<organism evidence="1 2">
    <name type="scientific">Hibiscus syriacus</name>
    <name type="common">Rose of Sharon</name>
    <dbReference type="NCBI Taxonomy" id="106335"/>
    <lineage>
        <taxon>Eukaryota</taxon>
        <taxon>Viridiplantae</taxon>
        <taxon>Streptophyta</taxon>
        <taxon>Embryophyta</taxon>
        <taxon>Tracheophyta</taxon>
        <taxon>Spermatophyta</taxon>
        <taxon>Magnoliopsida</taxon>
        <taxon>eudicotyledons</taxon>
        <taxon>Gunneridae</taxon>
        <taxon>Pentapetalae</taxon>
        <taxon>rosids</taxon>
        <taxon>malvids</taxon>
        <taxon>Malvales</taxon>
        <taxon>Malvaceae</taxon>
        <taxon>Malvoideae</taxon>
        <taxon>Hibiscus</taxon>
    </lineage>
</organism>
<reference evidence="1" key="1">
    <citation type="submission" date="2019-09" db="EMBL/GenBank/DDBJ databases">
        <title>Draft genome information of white flower Hibiscus syriacus.</title>
        <authorList>
            <person name="Kim Y.-M."/>
        </authorList>
    </citation>
    <scope>NUCLEOTIDE SEQUENCE [LARGE SCALE GENOMIC DNA]</scope>
    <source>
        <strain evidence="1">YM2019G1</strain>
    </source>
</reference>
<comment type="caution">
    <text evidence="1">The sequence shown here is derived from an EMBL/GenBank/DDBJ whole genome shotgun (WGS) entry which is preliminary data.</text>
</comment>
<dbReference type="AlphaFoldDB" id="A0A6A2Z6N4"/>
<dbReference type="FunFam" id="3.30.420.40:FF:000058">
    <property type="entry name" value="Putative actin-related protein 5"/>
    <property type="match status" value="1"/>
</dbReference>
<dbReference type="Gene3D" id="3.30.420.40">
    <property type="match status" value="2"/>
</dbReference>
<dbReference type="Proteomes" id="UP000436088">
    <property type="component" value="Unassembled WGS sequence"/>
</dbReference>
<dbReference type="Pfam" id="PF00022">
    <property type="entry name" value="Actin"/>
    <property type="match status" value="1"/>
</dbReference>
<evidence type="ECO:0000313" key="1">
    <source>
        <dbReference type="EMBL" id="KAE8687089.1"/>
    </source>
</evidence>
<gene>
    <name evidence="1" type="ORF">F3Y22_tig00111022pilonHSYRG00003</name>
</gene>
<keyword evidence="2" id="KW-1185">Reference proteome</keyword>
<accession>A0A6A2Z6N4</accession>
<evidence type="ECO:0000313" key="2">
    <source>
        <dbReference type="Proteomes" id="UP000436088"/>
    </source>
</evidence>
<name>A0A6A2Z6N4_HIBSY</name>
<proteinExistence type="predicted"/>
<dbReference type="SUPFAM" id="SSF53067">
    <property type="entry name" value="Actin-like ATPase domain"/>
    <property type="match status" value="1"/>
</dbReference>
<dbReference type="EMBL" id="VEPZ02001205">
    <property type="protein sequence ID" value="KAE8687089.1"/>
    <property type="molecule type" value="Genomic_DNA"/>
</dbReference>
<protein>
    <submittedName>
        <fullName evidence="1">Uncharacterized protein</fullName>
    </submittedName>
</protein>
<dbReference type="PANTHER" id="PTHR11937">
    <property type="entry name" value="ACTIN"/>
    <property type="match status" value="1"/>
</dbReference>
<dbReference type="InterPro" id="IPR004000">
    <property type="entry name" value="Actin"/>
</dbReference>
<sequence length="141" mass="15446">MNEAGLAECIVRAVNACHPSSCTLPKACLTFFNIILTGGSTLFPRFAERLEKDLRPLVPDDSQINIITQEDPILGVWRGGSLLASSPDYESMHITKAEYEELGSARCQLFDATVHWISSGSYGLQTKWFGGLTEFAETCGI</sequence>